<comment type="caution">
    <text evidence="2">The sequence shown here is derived from an EMBL/GenBank/DDBJ whole genome shotgun (WGS) entry which is preliminary data.</text>
</comment>
<evidence type="ECO:0008006" key="4">
    <source>
        <dbReference type="Google" id="ProtNLM"/>
    </source>
</evidence>
<dbReference type="EMBL" id="JAGDFM010000175">
    <property type="protein sequence ID" value="KAG7383512.1"/>
    <property type="molecule type" value="Genomic_DNA"/>
</dbReference>
<name>A0A8T1VQ70_9STRA</name>
<dbReference type="OrthoDB" id="95187at2759"/>
<evidence type="ECO:0000256" key="1">
    <source>
        <dbReference type="SAM" id="MobiDB-lite"/>
    </source>
</evidence>
<sequence>MSSFLFQPCPQIRSNDEQDSAKRAGQRATMKASHARQQRYRERQRQYVDQLEATVKRLRMDVDQHLIARHNAQKVQSPDNLLGMPTRPSMVTASNVVTIMTGCMKAFESGVQVQQRRFLESAMRSDVHFGCHVGRDSILEQWMYFLLYFNDAAPTLEHCEVSVDFLEKDYAAGSIGVTLVVRLTRRSLATFFPHTLASKRLRDKLLQKSVLRLPMSVFFQFDEQGKVSRYDPTIDFVTGLYAVLQDYRDVASTLESANIDSLGQIRGDLSPAATSHLGVSFHCDRRSHNHAEMEHDGSRSTARLDKLSVSFLLSSGEGMRHTDSDGQSAT</sequence>
<dbReference type="Proteomes" id="UP000694044">
    <property type="component" value="Unassembled WGS sequence"/>
</dbReference>
<reference evidence="2" key="1">
    <citation type="submission" date="2021-02" db="EMBL/GenBank/DDBJ databases">
        <authorList>
            <person name="Palmer J.M."/>
        </authorList>
    </citation>
    <scope>NUCLEOTIDE SEQUENCE</scope>
    <source>
        <strain evidence="2">SCRP734</strain>
    </source>
</reference>
<gene>
    <name evidence="2" type="ORF">PHYPSEUDO_003605</name>
</gene>
<keyword evidence="3" id="KW-1185">Reference proteome</keyword>
<evidence type="ECO:0000313" key="3">
    <source>
        <dbReference type="Proteomes" id="UP000694044"/>
    </source>
</evidence>
<accession>A0A8T1VQ70</accession>
<feature type="region of interest" description="Disordered" evidence="1">
    <location>
        <begin position="1"/>
        <end position="43"/>
    </location>
</feature>
<organism evidence="2 3">
    <name type="scientific">Phytophthora pseudosyringae</name>
    <dbReference type="NCBI Taxonomy" id="221518"/>
    <lineage>
        <taxon>Eukaryota</taxon>
        <taxon>Sar</taxon>
        <taxon>Stramenopiles</taxon>
        <taxon>Oomycota</taxon>
        <taxon>Peronosporomycetes</taxon>
        <taxon>Peronosporales</taxon>
        <taxon>Peronosporaceae</taxon>
        <taxon>Phytophthora</taxon>
    </lineage>
</organism>
<proteinExistence type="predicted"/>
<dbReference type="AlphaFoldDB" id="A0A8T1VQ70"/>
<evidence type="ECO:0000313" key="2">
    <source>
        <dbReference type="EMBL" id="KAG7383512.1"/>
    </source>
</evidence>
<protein>
    <recommendedName>
        <fullName evidence="4">BZIP domain-containing protein</fullName>
    </recommendedName>
</protein>